<comment type="similarity">
    <text evidence="10">Belongs to the insect chemoreceptor superfamily. Heteromeric odorant receptor channel (TC 1.A.69) family.</text>
</comment>
<dbReference type="GO" id="GO:0004984">
    <property type="term" value="F:olfactory receptor activity"/>
    <property type="evidence" value="ECO:0000318"/>
    <property type="project" value="GO_Central"/>
</dbReference>
<feature type="transmembrane region" description="Helical" evidence="10">
    <location>
        <begin position="68"/>
        <end position="87"/>
    </location>
</feature>
<keyword evidence="7 10" id="KW-0472">Membrane</keyword>
<keyword evidence="2" id="KW-1003">Cell membrane</keyword>
<dbReference type="Proteomes" id="UP000007266">
    <property type="component" value="Linkage group 3"/>
</dbReference>
<dbReference type="OMA" id="AWVPYDY"/>
<dbReference type="AlphaFoldDB" id="D6WI65"/>
<dbReference type="FunCoup" id="D6WI65">
    <property type="interactions" value="59"/>
</dbReference>
<accession>D6WI65</accession>
<reference evidence="11 12" key="2">
    <citation type="journal article" date="2010" name="Nucleic Acids Res.">
        <title>BeetleBase in 2010: revisions to provide comprehensive genomic information for Tribolium castaneum.</title>
        <authorList>
            <person name="Kim H.S."/>
            <person name="Murphy T."/>
            <person name="Xia J."/>
            <person name="Caragea D."/>
            <person name="Park Y."/>
            <person name="Beeman R.W."/>
            <person name="Lorenzen M.D."/>
            <person name="Butcher S."/>
            <person name="Manak J.R."/>
            <person name="Brown S.J."/>
        </authorList>
    </citation>
    <scope>GENOME REANNOTATION</scope>
    <source>
        <strain evidence="11 12">Georgia GA2</strain>
    </source>
</reference>
<evidence type="ECO:0000256" key="4">
    <source>
        <dbReference type="ARBA" id="ARBA00022692"/>
    </source>
</evidence>
<feature type="transmembrane region" description="Helical" evidence="10">
    <location>
        <begin position="248"/>
        <end position="269"/>
    </location>
</feature>
<proteinExistence type="inferred from homology"/>
<name>D6WI65_TRICA</name>
<evidence type="ECO:0000256" key="10">
    <source>
        <dbReference type="RuleBase" id="RU351113"/>
    </source>
</evidence>
<evidence type="ECO:0000313" key="11">
    <source>
        <dbReference type="EMBL" id="EFA01335.1"/>
    </source>
</evidence>
<dbReference type="GO" id="GO:0005549">
    <property type="term" value="F:odorant binding"/>
    <property type="evidence" value="ECO:0007669"/>
    <property type="project" value="InterPro"/>
</dbReference>
<keyword evidence="5 10" id="KW-0552">Olfaction</keyword>
<evidence type="ECO:0000256" key="9">
    <source>
        <dbReference type="ARBA" id="ARBA00023224"/>
    </source>
</evidence>
<dbReference type="HOGENOM" id="CLU_033399_6_2_1"/>
<keyword evidence="12" id="KW-1185">Reference proteome</keyword>
<dbReference type="eggNOG" id="ENOG502SV87">
    <property type="taxonomic scope" value="Eukaryota"/>
</dbReference>
<protein>
    <recommendedName>
        <fullName evidence="10">Odorant receptor</fullName>
    </recommendedName>
</protein>
<dbReference type="PANTHER" id="PTHR21137:SF35">
    <property type="entry name" value="ODORANT RECEPTOR 19A-RELATED"/>
    <property type="match status" value="1"/>
</dbReference>
<feature type="transmembrane region" description="Helical" evidence="10">
    <location>
        <begin position="175"/>
        <end position="195"/>
    </location>
</feature>
<evidence type="ECO:0000256" key="6">
    <source>
        <dbReference type="ARBA" id="ARBA00022989"/>
    </source>
</evidence>
<evidence type="ECO:0000256" key="3">
    <source>
        <dbReference type="ARBA" id="ARBA00022606"/>
    </source>
</evidence>
<evidence type="ECO:0000313" key="12">
    <source>
        <dbReference type="Proteomes" id="UP000007266"/>
    </source>
</evidence>
<feature type="transmembrane region" description="Helical" evidence="10">
    <location>
        <begin position="281"/>
        <end position="301"/>
    </location>
</feature>
<feature type="transmembrane region" description="Helical" evidence="10">
    <location>
        <begin position="127"/>
        <end position="145"/>
    </location>
</feature>
<evidence type="ECO:0000256" key="1">
    <source>
        <dbReference type="ARBA" id="ARBA00004651"/>
    </source>
</evidence>
<dbReference type="GO" id="GO:0005886">
    <property type="term" value="C:plasma membrane"/>
    <property type="evidence" value="ECO:0000318"/>
    <property type="project" value="GO_Central"/>
</dbReference>
<gene>
    <name evidence="11" type="primary">AUGUSTUS-3.0.2_03598</name>
    <name evidence="11" type="ORF">TcasGA2_TC003598</name>
</gene>
<evidence type="ECO:0000256" key="5">
    <source>
        <dbReference type="ARBA" id="ARBA00022725"/>
    </source>
</evidence>
<reference evidence="11 12" key="1">
    <citation type="journal article" date="2008" name="Nature">
        <title>The genome of the model beetle and pest Tribolium castaneum.</title>
        <authorList>
            <consortium name="Tribolium Genome Sequencing Consortium"/>
            <person name="Richards S."/>
            <person name="Gibbs R.A."/>
            <person name="Weinstock G.M."/>
            <person name="Brown S.J."/>
            <person name="Denell R."/>
            <person name="Beeman R.W."/>
            <person name="Gibbs R."/>
            <person name="Beeman R.W."/>
            <person name="Brown S.J."/>
            <person name="Bucher G."/>
            <person name="Friedrich M."/>
            <person name="Grimmelikhuijzen C.J."/>
            <person name="Klingler M."/>
            <person name="Lorenzen M."/>
            <person name="Richards S."/>
            <person name="Roth S."/>
            <person name="Schroder R."/>
            <person name="Tautz D."/>
            <person name="Zdobnov E.M."/>
            <person name="Muzny D."/>
            <person name="Gibbs R.A."/>
            <person name="Weinstock G.M."/>
            <person name="Attaway T."/>
            <person name="Bell S."/>
            <person name="Buhay C.J."/>
            <person name="Chandrabose M.N."/>
            <person name="Chavez D."/>
            <person name="Clerk-Blankenburg K.P."/>
            <person name="Cree A."/>
            <person name="Dao M."/>
            <person name="Davis C."/>
            <person name="Chacko J."/>
            <person name="Dinh H."/>
            <person name="Dugan-Rocha S."/>
            <person name="Fowler G."/>
            <person name="Garner T.T."/>
            <person name="Garnes J."/>
            <person name="Gnirke A."/>
            <person name="Hawes A."/>
            <person name="Hernandez J."/>
            <person name="Hines S."/>
            <person name="Holder M."/>
            <person name="Hume J."/>
            <person name="Jhangiani S.N."/>
            <person name="Joshi V."/>
            <person name="Khan Z.M."/>
            <person name="Jackson L."/>
            <person name="Kovar C."/>
            <person name="Kowis A."/>
            <person name="Lee S."/>
            <person name="Lewis L.R."/>
            <person name="Margolis J."/>
            <person name="Morgan M."/>
            <person name="Nazareth L.V."/>
            <person name="Nguyen N."/>
            <person name="Okwuonu G."/>
            <person name="Parker D."/>
            <person name="Richards S."/>
            <person name="Ruiz S.J."/>
            <person name="Santibanez J."/>
            <person name="Savard J."/>
            <person name="Scherer S.E."/>
            <person name="Schneider B."/>
            <person name="Sodergren E."/>
            <person name="Tautz D."/>
            <person name="Vattahil S."/>
            <person name="Villasana D."/>
            <person name="White C.S."/>
            <person name="Wright R."/>
            <person name="Park Y."/>
            <person name="Beeman R.W."/>
            <person name="Lord J."/>
            <person name="Oppert B."/>
            <person name="Lorenzen M."/>
            <person name="Brown S."/>
            <person name="Wang L."/>
            <person name="Savard J."/>
            <person name="Tautz D."/>
            <person name="Richards S."/>
            <person name="Weinstock G."/>
            <person name="Gibbs R.A."/>
            <person name="Liu Y."/>
            <person name="Worley K."/>
            <person name="Weinstock G."/>
            <person name="Elsik C.G."/>
            <person name="Reese J.T."/>
            <person name="Elhaik E."/>
            <person name="Landan G."/>
            <person name="Graur D."/>
            <person name="Arensburger P."/>
            <person name="Atkinson P."/>
            <person name="Beeman R.W."/>
            <person name="Beidler J."/>
            <person name="Brown S.J."/>
            <person name="Demuth J.P."/>
            <person name="Drury D.W."/>
            <person name="Du Y.Z."/>
            <person name="Fujiwara H."/>
            <person name="Lorenzen M."/>
            <person name="Maselli V."/>
            <person name="Osanai M."/>
            <person name="Park Y."/>
            <person name="Robertson H.M."/>
            <person name="Tu Z."/>
            <person name="Wang J.J."/>
            <person name="Wang S."/>
            <person name="Richards S."/>
            <person name="Song H."/>
            <person name="Zhang L."/>
            <person name="Sodergren E."/>
            <person name="Werner D."/>
            <person name="Stanke M."/>
            <person name="Morgenstern B."/>
            <person name="Solovyev V."/>
            <person name="Kosarev P."/>
            <person name="Brown G."/>
            <person name="Chen H.C."/>
            <person name="Ermolaeva O."/>
            <person name="Hlavina W."/>
            <person name="Kapustin Y."/>
            <person name="Kiryutin B."/>
            <person name="Kitts P."/>
            <person name="Maglott D."/>
            <person name="Pruitt K."/>
            <person name="Sapojnikov V."/>
            <person name="Souvorov A."/>
            <person name="Mackey A.J."/>
            <person name="Waterhouse R.M."/>
            <person name="Wyder S."/>
            <person name="Zdobnov E.M."/>
            <person name="Zdobnov E.M."/>
            <person name="Wyder S."/>
            <person name="Kriventseva E.V."/>
            <person name="Kadowaki T."/>
            <person name="Bork P."/>
            <person name="Aranda M."/>
            <person name="Bao R."/>
            <person name="Beermann A."/>
            <person name="Berns N."/>
            <person name="Bolognesi R."/>
            <person name="Bonneton F."/>
            <person name="Bopp D."/>
            <person name="Brown S.J."/>
            <person name="Bucher G."/>
            <person name="Butts T."/>
            <person name="Chaumot A."/>
            <person name="Denell R.E."/>
            <person name="Ferrier D.E."/>
            <person name="Friedrich M."/>
            <person name="Gordon C.M."/>
            <person name="Jindra M."/>
            <person name="Klingler M."/>
            <person name="Lan Q."/>
            <person name="Lattorff H.M."/>
            <person name="Laudet V."/>
            <person name="von Levetsow C."/>
            <person name="Liu Z."/>
            <person name="Lutz R."/>
            <person name="Lynch J.A."/>
            <person name="da Fonseca R.N."/>
            <person name="Posnien N."/>
            <person name="Reuter R."/>
            <person name="Roth S."/>
            <person name="Savard J."/>
            <person name="Schinko J.B."/>
            <person name="Schmitt C."/>
            <person name="Schoppmeier M."/>
            <person name="Schroder R."/>
            <person name="Shippy T.D."/>
            <person name="Simonnet F."/>
            <person name="Marques-Souza H."/>
            <person name="Tautz D."/>
            <person name="Tomoyasu Y."/>
            <person name="Trauner J."/>
            <person name="Van der Zee M."/>
            <person name="Vervoort M."/>
            <person name="Wittkopp N."/>
            <person name="Wimmer E.A."/>
            <person name="Yang X."/>
            <person name="Jones A.K."/>
            <person name="Sattelle D.B."/>
            <person name="Ebert P.R."/>
            <person name="Nelson D."/>
            <person name="Scott J.G."/>
            <person name="Beeman R.W."/>
            <person name="Muthukrishnan S."/>
            <person name="Kramer K.J."/>
            <person name="Arakane Y."/>
            <person name="Beeman R.W."/>
            <person name="Zhu Q."/>
            <person name="Hogenkamp D."/>
            <person name="Dixit R."/>
            <person name="Oppert B."/>
            <person name="Jiang H."/>
            <person name="Zou Z."/>
            <person name="Marshall J."/>
            <person name="Elpidina E."/>
            <person name="Vinokurov K."/>
            <person name="Oppert C."/>
            <person name="Zou Z."/>
            <person name="Evans J."/>
            <person name="Lu Z."/>
            <person name="Zhao P."/>
            <person name="Sumathipala N."/>
            <person name="Altincicek B."/>
            <person name="Vilcinskas A."/>
            <person name="Williams M."/>
            <person name="Hultmark D."/>
            <person name="Hetru C."/>
            <person name="Jiang H."/>
            <person name="Grimmelikhuijzen C.J."/>
            <person name="Hauser F."/>
            <person name="Cazzamali G."/>
            <person name="Williamson M."/>
            <person name="Park Y."/>
            <person name="Li B."/>
            <person name="Tanaka Y."/>
            <person name="Predel R."/>
            <person name="Neupert S."/>
            <person name="Schachtner J."/>
            <person name="Verleyen P."/>
            <person name="Raible F."/>
            <person name="Bork P."/>
            <person name="Friedrich M."/>
            <person name="Walden K.K."/>
            <person name="Robertson H.M."/>
            <person name="Angeli S."/>
            <person name="Foret S."/>
            <person name="Bucher G."/>
            <person name="Schuetz S."/>
            <person name="Maleszka R."/>
            <person name="Wimmer E.A."/>
            <person name="Beeman R.W."/>
            <person name="Lorenzen M."/>
            <person name="Tomoyasu Y."/>
            <person name="Miller S.C."/>
            <person name="Grossmann D."/>
            <person name="Bucher G."/>
        </authorList>
    </citation>
    <scope>NUCLEOTIDE SEQUENCE [LARGE SCALE GENOMIC DNA]</scope>
    <source>
        <strain evidence="11 12">Georgia GA2</strain>
    </source>
</reference>
<dbReference type="PANTHER" id="PTHR21137">
    <property type="entry name" value="ODORANT RECEPTOR"/>
    <property type="match status" value="1"/>
</dbReference>
<dbReference type="Pfam" id="PF02949">
    <property type="entry name" value="7tm_6"/>
    <property type="match status" value="1"/>
</dbReference>
<dbReference type="PhylomeDB" id="D6WI65"/>
<sequence>MEKFDWRCPIRINLLLLRSVGLWPRGYGVYKRNYYLFYSIFTTITIVGGHNLSQVINIFYVYSDLEALTGTIFVATTNILALVKRYVFVRNLPLIKEILQTLNTYQFHPKTRQQLKIIQAPLRRWKLAYLCFSIIVYFNVAMWTLEPLLDKMIKNRRLPFEAWYPFNSKQSPNYEIAYCYQFICIWNITIANLNLDTLIFAFMMFISAQCEILCDDLRSLDVGFGPKLIQCIKHHKEILRLAKVTNNIFNFIILGQIATSTAALALTMFQLSLISSINTTALTHFAYMMGMLSEILLYCWFGNEIEVKSYLIPNAAYESQWMHQDRSVAKNLLILGCRCRKPIKITAINLFTLSLPTFIAILRSAWSYFALLSTINGK</sequence>
<organism evidence="11 12">
    <name type="scientific">Tribolium castaneum</name>
    <name type="common">Red flour beetle</name>
    <dbReference type="NCBI Taxonomy" id="7070"/>
    <lineage>
        <taxon>Eukaryota</taxon>
        <taxon>Metazoa</taxon>
        <taxon>Ecdysozoa</taxon>
        <taxon>Arthropoda</taxon>
        <taxon>Hexapoda</taxon>
        <taxon>Insecta</taxon>
        <taxon>Pterygota</taxon>
        <taxon>Neoptera</taxon>
        <taxon>Endopterygota</taxon>
        <taxon>Coleoptera</taxon>
        <taxon>Polyphaga</taxon>
        <taxon>Cucujiformia</taxon>
        <taxon>Tenebrionidae</taxon>
        <taxon>Tenebrionidae incertae sedis</taxon>
        <taxon>Tribolium</taxon>
    </lineage>
</organism>
<keyword evidence="4 10" id="KW-0812">Transmembrane</keyword>
<dbReference type="InterPro" id="IPR004117">
    <property type="entry name" value="7tm6_olfct_rcpt"/>
</dbReference>
<dbReference type="GO" id="GO:0007165">
    <property type="term" value="P:signal transduction"/>
    <property type="evidence" value="ECO:0007669"/>
    <property type="project" value="UniProtKB-KW"/>
</dbReference>
<dbReference type="InParanoid" id="D6WI65"/>
<keyword evidence="3 10" id="KW-0716">Sensory transduction</keyword>
<dbReference type="EMBL" id="KQ971321">
    <property type="protein sequence ID" value="EFA01335.1"/>
    <property type="molecule type" value="Genomic_DNA"/>
</dbReference>
<evidence type="ECO:0000256" key="7">
    <source>
        <dbReference type="ARBA" id="ARBA00023136"/>
    </source>
</evidence>
<dbReference type="GO" id="GO:0050911">
    <property type="term" value="P:detection of chemical stimulus involved in sensory perception of smell"/>
    <property type="evidence" value="ECO:0000318"/>
    <property type="project" value="GO_Central"/>
</dbReference>
<dbReference type="KEGG" id="tca:100141798"/>
<feature type="transmembrane region" description="Helical" evidence="10">
    <location>
        <begin position="348"/>
        <end position="369"/>
    </location>
</feature>
<keyword evidence="8 10" id="KW-0675">Receptor</keyword>
<comment type="subcellular location">
    <subcellularLocation>
        <location evidence="1 10">Cell membrane</location>
        <topology evidence="1 10">Multi-pass membrane protein</topology>
    </subcellularLocation>
</comment>
<dbReference type="OrthoDB" id="8196465at2759"/>
<keyword evidence="6 10" id="KW-1133">Transmembrane helix</keyword>
<evidence type="ECO:0000256" key="2">
    <source>
        <dbReference type="ARBA" id="ARBA00022475"/>
    </source>
</evidence>
<keyword evidence="9 10" id="KW-0807">Transducer</keyword>
<feature type="transmembrane region" description="Helical" evidence="10">
    <location>
        <begin position="35"/>
        <end position="62"/>
    </location>
</feature>
<evidence type="ECO:0000256" key="8">
    <source>
        <dbReference type="ARBA" id="ARBA00023170"/>
    </source>
</evidence>